<accession>A0A2N4Z338</accession>
<gene>
    <name evidence="2" type="ORF">CWN47_11005</name>
</gene>
<evidence type="ECO:0000313" key="3">
    <source>
        <dbReference type="Proteomes" id="UP000234412"/>
    </source>
</evidence>
<dbReference type="RefSeq" id="WP_032755988.1">
    <property type="nucleotide sequence ID" value="NZ_BIGP01000004.1"/>
</dbReference>
<organism evidence="2 3">
    <name type="scientific">Klebsiella variicola</name>
    <dbReference type="NCBI Taxonomy" id="244366"/>
    <lineage>
        <taxon>Bacteria</taxon>
        <taxon>Pseudomonadati</taxon>
        <taxon>Pseudomonadota</taxon>
        <taxon>Gammaproteobacteria</taxon>
        <taxon>Enterobacterales</taxon>
        <taxon>Enterobacteriaceae</taxon>
        <taxon>Klebsiella/Raoultella group</taxon>
        <taxon>Klebsiella</taxon>
        <taxon>Klebsiella pneumoniae complex</taxon>
    </lineage>
</organism>
<dbReference type="EMBL" id="PIDP01000291">
    <property type="protein sequence ID" value="PLM95356.1"/>
    <property type="molecule type" value="Genomic_DNA"/>
</dbReference>
<dbReference type="Proteomes" id="UP000234412">
    <property type="component" value="Unassembled WGS sequence"/>
</dbReference>
<reference evidence="2 3" key="2">
    <citation type="submission" date="2018-01" db="EMBL/GenBank/DDBJ databases">
        <title>Genomic study of Klebsiella pneumoniae.</title>
        <authorList>
            <person name="Yang Y."/>
            <person name="Bicalho R."/>
        </authorList>
    </citation>
    <scope>NUCLEOTIDE SEQUENCE [LARGE SCALE GENOMIC DNA]</scope>
    <source>
        <strain evidence="2 3">A8</strain>
    </source>
</reference>
<evidence type="ECO:0000313" key="2">
    <source>
        <dbReference type="EMBL" id="PLM95356.1"/>
    </source>
</evidence>
<sequence>MNHYDDLQRFQEKTRTQNLKFQDLSSQAATREHGDWAILNQLNPDAGKPASLALGGSVSAPLPQPVPADLFQRVDPVVAAPASPPVAPVPPVIAAIPLPVAEPTMPEPVAPAPAMTAEPLAATPVPEPVMAPPPRMAPRPAPGADNYAHLFAAKTAEPVAKNKDQPLKSLLERIATCR</sequence>
<protein>
    <submittedName>
        <fullName evidence="2">Cellulose biosynthesis protein BcsO</fullName>
    </submittedName>
</protein>
<name>A0A2N4Z338_KLEVA</name>
<reference evidence="2 3" key="1">
    <citation type="submission" date="2017-11" db="EMBL/GenBank/DDBJ databases">
        <authorList>
            <person name="Han C.G."/>
        </authorList>
    </citation>
    <scope>NUCLEOTIDE SEQUENCE [LARGE SCALE GENOMIC DNA]</scope>
    <source>
        <strain evidence="2 3">A8</strain>
    </source>
</reference>
<dbReference type="InterPro" id="IPR031484">
    <property type="entry name" value="CBP_BcsO"/>
</dbReference>
<comment type="caution">
    <text evidence="2">The sequence shown here is derived from an EMBL/GenBank/DDBJ whole genome shotgun (WGS) entry which is preliminary data.</text>
</comment>
<dbReference type="AlphaFoldDB" id="A0A2N4Z338"/>
<dbReference type="Pfam" id="PF17037">
    <property type="entry name" value="CBP_BcsO"/>
    <property type="match status" value="1"/>
</dbReference>
<feature type="region of interest" description="Disordered" evidence="1">
    <location>
        <begin position="124"/>
        <end position="143"/>
    </location>
</feature>
<proteinExistence type="predicted"/>
<feature type="compositionally biased region" description="Pro residues" evidence="1">
    <location>
        <begin position="125"/>
        <end position="141"/>
    </location>
</feature>
<evidence type="ECO:0000256" key="1">
    <source>
        <dbReference type="SAM" id="MobiDB-lite"/>
    </source>
</evidence>